<evidence type="ECO:0000313" key="1">
    <source>
        <dbReference type="EMBL" id="KAJ8872042.1"/>
    </source>
</evidence>
<name>A0ABQ9GJ32_9NEOP</name>
<dbReference type="Proteomes" id="UP001159363">
    <property type="component" value="Chromosome 11"/>
</dbReference>
<dbReference type="EMBL" id="JARBHB010000012">
    <property type="protein sequence ID" value="KAJ8872042.1"/>
    <property type="molecule type" value="Genomic_DNA"/>
</dbReference>
<keyword evidence="2" id="KW-1185">Reference proteome</keyword>
<gene>
    <name evidence="1" type="ORF">PR048_028382</name>
</gene>
<sequence>MGRGPVVAAERLTCSPPSMTNRIKYPVGPLPDNHMWESCRTMPTVVGFSRGSPITSALSFRCCYILTSITLIGSQDLALVSACKERDVILPRHLPPSGVEKCCFLLRLVCDVTCRRLPGAGWYVTSHVGAYLELVSACKERDVILPRHLPPSGVEKCCFLLRLVCDVTCRRLPGAGWYVTSHVGAYLELVSACKERDIILPRHLPPSGVEKCCFLLRLVCDVTCRRLPGAGWYVTSHVGAYLELVSACKERDVILPRHLPPSGVEKCCFLLRLVCDVTCRRLPGAGWYVTSHVGAYLELVSACKERDVILPRHLPPSGVEKCCFLLRLVCDVTCRRLPGAGWYVTSHVGAYLELVSACKERDVILPRHLPPSGVEKCCFLLRLVCDVTCRRLPGAGWYVTSHVGAYLELVSACKERDVILPRHLPPSGVEKCCFLLKLVCDVTCRRLPGAGWYVTSHVGAYLELVSACKERDVILPRHLPPSGVEKCCFLLRLVCDVTCRRLPGAGWYVTSHVGAYLELVSACKERDVILPRHLPPSGVEKCCFLLRLVCDVTCRRLPGAGWYVTSHVGAYLELVSACKERDVILPRHLPPSGVEKCCFLLKLVCDVTCRRLPGAGWYVTSHVGAYLELVSACKERDVILPRHLPPSGVEKCCFLLRLVCDVTCRRLPGAGWYVTSHVGAYLELVSACKERDVILPRHLPPSGVEKCCFLLRLVCDVTCRRLPGAGWYVTSHVGAYLELVSACKERDVILPRHLPPSGVEKCCFLLKLVCDVTCRRLPGAGWYVTSHVGAYLELVSACKERDVILPRHLQRPSPRGTMFCLYQRERSVLSALSVLANYLIGGETVERFYEIPLSSFVGKRVFKSLLNALQ</sequence>
<reference evidence="1 2" key="1">
    <citation type="submission" date="2023-02" db="EMBL/GenBank/DDBJ databases">
        <title>LHISI_Scaffold_Assembly.</title>
        <authorList>
            <person name="Stuart O.P."/>
            <person name="Cleave R."/>
            <person name="Magrath M.J.L."/>
            <person name="Mikheyev A.S."/>
        </authorList>
    </citation>
    <scope>NUCLEOTIDE SEQUENCE [LARGE SCALE GENOMIC DNA]</scope>
    <source>
        <strain evidence="1">Daus_M_001</strain>
        <tissue evidence="1">Leg muscle</tissue>
    </source>
</reference>
<organism evidence="1 2">
    <name type="scientific">Dryococelus australis</name>
    <dbReference type="NCBI Taxonomy" id="614101"/>
    <lineage>
        <taxon>Eukaryota</taxon>
        <taxon>Metazoa</taxon>
        <taxon>Ecdysozoa</taxon>
        <taxon>Arthropoda</taxon>
        <taxon>Hexapoda</taxon>
        <taxon>Insecta</taxon>
        <taxon>Pterygota</taxon>
        <taxon>Neoptera</taxon>
        <taxon>Polyneoptera</taxon>
        <taxon>Phasmatodea</taxon>
        <taxon>Verophasmatodea</taxon>
        <taxon>Anareolatae</taxon>
        <taxon>Phasmatidae</taxon>
        <taxon>Eurycanthinae</taxon>
        <taxon>Dryococelus</taxon>
    </lineage>
</organism>
<evidence type="ECO:0000313" key="2">
    <source>
        <dbReference type="Proteomes" id="UP001159363"/>
    </source>
</evidence>
<proteinExistence type="predicted"/>
<protein>
    <submittedName>
        <fullName evidence="1">Uncharacterized protein</fullName>
    </submittedName>
</protein>
<comment type="caution">
    <text evidence="1">The sequence shown here is derived from an EMBL/GenBank/DDBJ whole genome shotgun (WGS) entry which is preliminary data.</text>
</comment>
<accession>A0ABQ9GJ32</accession>